<organism evidence="2 3">
    <name type="scientific">Streptomyces pacificus</name>
    <dbReference type="NCBI Taxonomy" id="2705029"/>
    <lineage>
        <taxon>Bacteria</taxon>
        <taxon>Bacillati</taxon>
        <taxon>Actinomycetota</taxon>
        <taxon>Actinomycetes</taxon>
        <taxon>Kitasatosporales</taxon>
        <taxon>Streptomycetaceae</taxon>
        <taxon>Streptomyces</taxon>
    </lineage>
</organism>
<proteinExistence type="predicted"/>
<feature type="compositionally biased region" description="Polar residues" evidence="1">
    <location>
        <begin position="108"/>
        <end position="122"/>
    </location>
</feature>
<dbReference type="AlphaFoldDB" id="A0A6A0AY66"/>
<evidence type="ECO:0000313" key="3">
    <source>
        <dbReference type="Proteomes" id="UP000484988"/>
    </source>
</evidence>
<gene>
    <name evidence="2" type="ORF">SCWH03_27660</name>
</gene>
<name>A0A6A0AY66_9ACTN</name>
<dbReference type="Proteomes" id="UP000484988">
    <property type="component" value="Unassembled WGS sequence"/>
</dbReference>
<reference evidence="2 3" key="1">
    <citation type="submission" date="2020-02" db="EMBL/GenBank/DDBJ databases">
        <title>Whole Genome Shotgun Sequence of Streptomyces sp. strain CWH03.</title>
        <authorList>
            <person name="Dohra H."/>
            <person name="Kodani S."/>
            <person name="Yamamura H."/>
        </authorList>
    </citation>
    <scope>NUCLEOTIDE SEQUENCE [LARGE SCALE GENOMIC DNA]</scope>
    <source>
        <strain evidence="2 3">CWH03</strain>
    </source>
</reference>
<keyword evidence="3" id="KW-1185">Reference proteome</keyword>
<protein>
    <submittedName>
        <fullName evidence="2">Uncharacterized protein</fullName>
    </submittedName>
</protein>
<feature type="region of interest" description="Disordered" evidence="1">
    <location>
        <begin position="100"/>
        <end position="122"/>
    </location>
</feature>
<dbReference type="EMBL" id="BLLG01000006">
    <property type="protein sequence ID" value="GFH36537.1"/>
    <property type="molecule type" value="Genomic_DNA"/>
</dbReference>
<evidence type="ECO:0000313" key="2">
    <source>
        <dbReference type="EMBL" id="GFH36537.1"/>
    </source>
</evidence>
<comment type="caution">
    <text evidence="2">The sequence shown here is derived from an EMBL/GenBank/DDBJ whole genome shotgun (WGS) entry which is preliminary data.</text>
</comment>
<evidence type="ECO:0000256" key="1">
    <source>
        <dbReference type="SAM" id="MobiDB-lite"/>
    </source>
</evidence>
<sequence length="122" mass="12626">MCGEQLCPLSLTWVDLGFFGRGRGCARRVVVAGTASVVTSASTAGELSTDRLTFSSSVDDAVDNLAAGDPGAERGGDPSAGAAAGRRYFHWVETAKPPAMKPKPTTMFQFPSDLTGSDPSVT</sequence>
<accession>A0A6A0AY66</accession>